<dbReference type="PROSITE" id="PS00800">
    <property type="entry name" value="PECTINESTERASE_1"/>
    <property type="match status" value="1"/>
</dbReference>
<evidence type="ECO:0000313" key="8">
    <source>
        <dbReference type="Proteomes" id="UP000679950"/>
    </source>
</evidence>
<dbReference type="InterPro" id="IPR000070">
    <property type="entry name" value="Pectinesterase_cat"/>
</dbReference>
<evidence type="ECO:0008006" key="9">
    <source>
        <dbReference type="Google" id="ProtNLM"/>
    </source>
</evidence>
<accession>A0ABQ4KN42</accession>
<dbReference type="InterPro" id="IPR018040">
    <property type="entry name" value="Pectinesterase_Tyr_AS"/>
</dbReference>
<dbReference type="Pfam" id="PF01095">
    <property type="entry name" value="Pectinesterase"/>
    <property type="match status" value="1"/>
</dbReference>
<dbReference type="PANTHER" id="PTHR31321">
    <property type="entry name" value="ACYL-COA THIOESTER HYDROLASE YBHC-RELATED"/>
    <property type="match status" value="1"/>
</dbReference>
<evidence type="ECO:0000256" key="2">
    <source>
        <dbReference type="ARBA" id="ARBA00022801"/>
    </source>
</evidence>
<keyword evidence="3" id="KW-0063">Aspartyl esterase</keyword>
<dbReference type="PANTHER" id="PTHR31321:SF57">
    <property type="entry name" value="PECTINESTERASE 53-RELATED"/>
    <property type="match status" value="1"/>
</dbReference>
<evidence type="ECO:0000256" key="1">
    <source>
        <dbReference type="ARBA" id="ARBA00008891"/>
    </source>
</evidence>
<comment type="similarity">
    <text evidence="1">Belongs to the pectinesterase family.</text>
</comment>
<evidence type="ECO:0000256" key="3">
    <source>
        <dbReference type="ARBA" id="ARBA00023085"/>
    </source>
</evidence>
<name>A0ABQ4KN42_9BACI</name>
<dbReference type="InterPro" id="IPR012669">
    <property type="entry name" value="Pectate_lyase"/>
</dbReference>
<dbReference type="Proteomes" id="UP000679950">
    <property type="component" value="Unassembled WGS sequence"/>
</dbReference>
<gene>
    <name evidence="7" type="ORF">J8TS2_29030</name>
</gene>
<protein>
    <recommendedName>
        <fullName evidence="9">Pectate lyase</fullName>
    </recommendedName>
</protein>
<dbReference type="Pfam" id="PF09492">
    <property type="entry name" value="Pec_lyase"/>
    <property type="match status" value="1"/>
</dbReference>
<dbReference type="RefSeq" id="WP_212966741.1">
    <property type="nucleotide sequence ID" value="NZ_BORB01000026.1"/>
</dbReference>
<organism evidence="7 8">
    <name type="scientific">Lederbergia ruris</name>
    <dbReference type="NCBI Taxonomy" id="217495"/>
    <lineage>
        <taxon>Bacteria</taxon>
        <taxon>Bacillati</taxon>
        <taxon>Bacillota</taxon>
        <taxon>Bacilli</taxon>
        <taxon>Bacillales</taxon>
        <taxon>Bacillaceae</taxon>
        <taxon>Lederbergia</taxon>
    </lineage>
</organism>
<evidence type="ECO:0000256" key="4">
    <source>
        <dbReference type="PROSITE-ProRule" id="PRU10040"/>
    </source>
</evidence>
<dbReference type="InterPro" id="IPR054470">
    <property type="entry name" value="FIMAH_dom"/>
</dbReference>
<keyword evidence="2" id="KW-0378">Hydrolase</keyword>
<proteinExistence type="inferred from homology"/>
<feature type="active site" evidence="4">
    <location>
        <position position="785"/>
    </location>
</feature>
<dbReference type="Gene3D" id="1.20.1270.90">
    <property type="entry name" value="AF1782-like"/>
    <property type="match status" value="1"/>
</dbReference>
<evidence type="ECO:0000313" key="7">
    <source>
        <dbReference type="EMBL" id="GIN58584.1"/>
    </source>
</evidence>
<sequence>MNFKRVGMMVLICITMSIMFPTLPFKVVKAKANFEVYTEVEEIVSGLQLKKLKEIGMIVEKQANEDQPITRIEFMSLINDAYGFVKTEKFKHLSNETTVWEVSLDEWDAYVLEAAKQAGYTDFLVDNGQIKPNQPITKEEAEQIIAHLQEESVRPADSTGLTWGEARELVAPLKTDNMSDDVHMVGVHAIDKNLLAVTLNGDFEEFDFNDLEVVVPTKSWEGMSPGFKKLRIDKAAKGINKFGQTVLIVHSLDEWNENGEYEQVIDDMRFSGDLDDAIEKANNLLTWQMEHGGWTKNWSHIYTRPWDGEEPRSEWVKDGVELGTIDNDATISEMLFLAQIYQETKDPRYKESIEKGMDFVFKLQYPTGGFAQVYPKRGNYSDYVTFNDEAMINVLEMMDQIVEKRYPFASDLINEEYRTKVQESIDLAVDYILKAQIEVDGKLLAWCAQHDPVTYEPRGARAYEHPSISGSESVGIIRYLMSRPQTEEINQAVLAALEWFDEVKLENTRYINGDPNNEYFVEDANSTAWYRFYEIGTNKPIFSGRDGIIKHDIMEIEEERRNGYAWGGNWATKLLDIAQQTGYFTNKVFVQVGNTNSVDSFERTLVQGEIKKLEGQIKQMEDLDDKFTVSQDGSGDYETVQSAIDAIPENNPTPVTIYIKNGIYKEVVKVPKNKPYITMIGESMDDTVITYDNYAGKDNGVGGTIGTSGSASVFLQADDFRAENLTFENAFDESADVDGKQAVAVNARGDRMYFKNVRFIGNQDTLLTNSGTQYYTQVYVEGDVDFIFGAARVVFEDSIIHSLDRGSDTNNGYITAASTLLADEYGMLFLNSKFTSDAAPGTVYLGRPWPAGGNTNAIGSVVVMKSELGEHIHKDGWTSMSGLEPKDARLYEYQNYGPGAVINESRRQLSDEEAANWTVKNVLKGWDPREEDPGQEPPEGISELETLIDEAKSIKNDGKYTETTYTALQQAISAAEKALEEIKTEEELAAAIFALQSAINGLLTLDELDTAHLLSILEDHQEDFSEKDYRSLTVHLTAVSQFEKKGAAAKVIKHMESFKKLLDDQLEKNSISQKLYDDLIADAHSLIQKWTEE</sequence>
<dbReference type="PROSITE" id="PS00503">
    <property type="entry name" value="PECTINESTERASE_2"/>
    <property type="match status" value="1"/>
</dbReference>
<comment type="caution">
    <text evidence="7">The sequence shown here is derived from an EMBL/GenBank/DDBJ whole genome shotgun (WGS) entry which is preliminary data.</text>
</comment>
<dbReference type="SUPFAM" id="SSF51126">
    <property type="entry name" value="Pectin lyase-like"/>
    <property type="match status" value="1"/>
</dbReference>
<feature type="domain" description="FIMAH" evidence="6">
    <location>
        <begin position="1021"/>
        <end position="1088"/>
    </location>
</feature>
<dbReference type="NCBIfam" id="TIGR02474">
    <property type="entry name" value="pec_lyase"/>
    <property type="match status" value="1"/>
</dbReference>
<feature type="domain" description="Pectinesterase catalytic" evidence="5">
    <location>
        <begin position="628"/>
        <end position="925"/>
    </location>
</feature>
<dbReference type="Pfam" id="PF22888">
    <property type="entry name" value="FIMAH"/>
    <property type="match status" value="1"/>
</dbReference>
<dbReference type="EMBL" id="BORB01000026">
    <property type="protein sequence ID" value="GIN58584.1"/>
    <property type="molecule type" value="Genomic_DNA"/>
</dbReference>
<evidence type="ECO:0000259" key="5">
    <source>
        <dbReference type="Pfam" id="PF01095"/>
    </source>
</evidence>
<dbReference type="SUPFAM" id="SSF81853">
    <property type="entry name" value="Family 10 polysaccharide lyase"/>
    <property type="match status" value="1"/>
</dbReference>
<dbReference type="InterPro" id="IPR033131">
    <property type="entry name" value="Pectinesterase_Asp_AS"/>
</dbReference>
<keyword evidence="8" id="KW-1185">Reference proteome</keyword>
<dbReference type="InterPro" id="IPR012334">
    <property type="entry name" value="Pectin_lyas_fold"/>
</dbReference>
<dbReference type="Gene3D" id="1.50.10.20">
    <property type="match status" value="1"/>
</dbReference>
<reference evidence="7 8" key="1">
    <citation type="submission" date="2021-03" db="EMBL/GenBank/DDBJ databases">
        <title>Antimicrobial resistance genes in bacteria isolated from Japanese honey, and their potential for conferring macrolide and lincosamide resistance in the American foulbrood pathogen Paenibacillus larvae.</title>
        <authorList>
            <person name="Okamoto M."/>
            <person name="Kumagai M."/>
            <person name="Kanamori H."/>
            <person name="Takamatsu D."/>
        </authorList>
    </citation>
    <scope>NUCLEOTIDE SEQUENCE [LARGE SCALE GENOMIC DNA]</scope>
    <source>
        <strain evidence="7 8">J8TS2</strain>
    </source>
</reference>
<dbReference type="Gene3D" id="2.160.20.10">
    <property type="entry name" value="Single-stranded right-handed beta-helix, Pectin lyase-like"/>
    <property type="match status" value="1"/>
</dbReference>
<dbReference type="InterPro" id="IPR011050">
    <property type="entry name" value="Pectin_lyase_fold/virulence"/>
</dbReference>
<evidence type="ECO:0000259" key="6">
    <source>
        <dbReference type="Pfam" id="PF22888"/>
    </source>
</evidence>